<keyword evidence="3" id="KW-0169">Cobalamin biosynthesis</keyword>
<dbReference type="RefSeq" id="WP_177717798.1">
    <property type="nucleotide sequence ID" value="NZ_JACRSQ010000001.1"/>
</dbReference>
<dbReference type="PIRSF" id="PIRSF036427">
    <property type="entry name" value="Precrrn-2_mtase"/>
    <property type="match status" value="1"/>
</dbReference>
<dbReference type="Gene3D" id="3.40.1010.10">
    <property type="entry name" value="Cobalt-precorrin-4 Transmethylase, Domain 1"/>
    <property type="match status" value="1"/>
</dbReference>
<dbReference type="SUPFAM" id="SSF53790">
    <property type="entry name" value="Tetrapyrrole methylase"/>
    <property type="match status" value="1"/>
</dbReference>
<keyword evidence="6" id="KW-0949">S-adenosyl-L-methionine</keyword>
<dbReference type="Gene3D" id="3.30.950.10">
    <property type="entry name" value="Methyltransferase, Cobalt-precorrin-4 Transmethylase, Domain 2"/>
    <property type="match status" value="1"/>
</dbReference>
<comment type="caution">
    <text evidence="9">The sequence shown here is derived from an EMBL/GenBank/DDBJ whole genome shotgun (WGS) entry which is preliminary data.</text>
</comment>
<evidence type="ECO:0000256" key="1">
    <source>
        <dbReference type="ARBA" id="ARBA00004953"/>
    </source>
</evidence>
<comment type="similarity">
    <text evidence="2 7">Belongs to the precorrin methyltransferase family.</text>
</comment>
<protein>
    <submittedName>
        <fullName evidence="9">Precorrin-2 C(20)-methyltransferase</fullName>
        <ecNumber evidence="9">2.1.1.130</ecNumber>
    </submittedName>
</protein>
<dbReference type="InterPro" id="IPR000878">
    <property type="entry name" value="4pyrrol_Mease"/>
</dbReference>
<proteinExistence type="inferred from homology"/>
<dbReference type="EMBL" id="JACRSQ010000001">
    <property type="protein sequence ID" value="MBC8542121.1"/>
    <property type="molecule type" value="Genomic_DNA"/>
</dbReference>
<evidence type="ECO:0000313" key="9">
    <source>
        <dbReference type="EMBL" id="MBC8542121.1"/>
    </source>
</evidence>
<dbReference type="NCBIfam" id="TIGR01467">
    <property type="entry name" value="cobI_cbiL"/>
    <property type="match status" value="1"/>
</dbReference>
<dbReference type="InterPro" id="IPR014777">
    <property type="entry name" value="4pyrrole_Mease_sub1"/>
</dbReference>
<evidence type="ECO:0000313" key="10">
    <source>
        <dbReference type="Proteomes" id="UP000657006"/>
    </source>
</evidence>
<sequence>MNRRGVFYSVGTGPGDPELLTYQAVKTMEKCAIIALPNSGAAENAVLTIVSHYIEGKTIVYCDMPMVRDKALLAAAHEKVAKDLSVYLEAGQDVAFLTLGDPSIYSTAMYVHRQIQKLGYETSMVAGVPSFCAVAAKLNVSLCEGGQQLHIIPASYQDIDGALAYEGNKVLMKSGKSIIQVKEKIDTQEYDASAVERCGMENEKIHPTLDTLQEDSSYFSVLVVKERNVLG</sequence>
<dbReference type="InterPro" id="IPR014776">
    <property type="entry name" value="4pyrrole_Mease_sub2"/>
</dbReference>
<evidence type="ECO:0000256" key="6">
    <source>
        <dbReference type="ARBA" id="ARBA00022691"/>
    </source>
</evidence>
<comment type="pathway">
    <text evidence="1">Cofactor biosynthesis; adenosylcobalamin biosynthesis.</text>
</comment>
<dbReference type="Pfam" id="PF00590">
    <property type="entry name" value="TP_methylase"/>
    <property type="match status" value="1"/>
</dbReference>
<dbReference type="CDD" id="cd11645">
    <property type="entry name" value="Precorrin_2_C20_MT"/>
    <property type="match status" value="1"/>
</dbReference>
<name>A0A926I0N4_9FIRM</name>
<dbReference type="InterPro" id="IPR006364">
    <property type="entry name" value="CobI/CbiL/CobIJ_dom"/>
</dbReference>
<dbReference type="InterPro" id="IPR012382">
    <property type="entry name" value="CobI/CbiL"/>
</dbReference>
<keyword evidence="4 9" id="KW-0489">Methyltransferase</keyword>
<dbReference type="Proteomes" id="UP000657006">
    <property type="component" value="Unassembled WGS sequence"/>
</dbReference>
<dbReference type="InterPro" id="IPR035996">
    <property type="entry name" value="4pyrrol_Methylase_sf"/>
</dbReference>
<evidence type="ECO:0000259" key="8">
    <source>
        <dbReference type="Pfam" id="PF00590"/>
    </source>
</evidence>
<reference evidence="9" key="1">
    <citation type="submission" date="2020-08" db="EMBL/GenBank/DDBJ databases">
        <title>Genome public.</title>
        <authorList>
            <person name="Liu C."/>
            <person name="Sun Q."/>
        </authorList>
    </citation>
    <scope>NUCLEOTIDE SEQUENCE</scope>
    <source>
        <strain evidence="9">NSJ-32</strain>
    </source>
</reference>
<evidence type="ECO:0000256" key="2">
    <source>
        <dbReference type="ARBA" id="ARBA00005879"/>
    </source>
</evidence>
<evidence type="ECO:0000256" key="5">
    <source>
        <dbReference type="ARBA" id="ARBA00022679"/>
    </source>
</evidence>
<dbReference type="EC" id="2.1.1.130" evidence="9"/>
<dbReference type="GO" id="GO:0032259">
    <property type="term" value="P:methylation"/>
    <property type="evidence" value="ECO:0007669"/>
    <property type="project" value="UniProtKB-KW"/>
</dbReference>
<dbReference type="PANTHER" id="PTHR43467:SF2">
    <property type="entry name" value="COBALT-PRECORRIN-2 C(20)-METHYLTRANSFERASE"/>
    <property type="match status" value="1"/>
</dbReference>
<dbReference type="GO" id="GO:0009236">
    <property type="term" value="P:cobalamin biosynthetic process"/>
    <property type="evidence" value="ECO:0007669"/>
    <property type="project" value="UniProtKB-UniRule"/>
</dbReference>
<dbReference type="PANTHER" id="PTHR43467">
    <property type="entry name" value="COBALT-PRECORRIN-2 C(20)-METHYLTRANSFERASE"/>
    <property type="match status" value="1"/>
</dbReference>
<feature type="domain" description="Tetrapyrrole methylase" evidence="8">
    <location>
        <begin position="7"/>
        <end position="210"/>
    </location>
</feature>
<keyword evidence="10" id="KW-1185">Reference proteome</keyword>
<gene>
    <name evidence="9" type="primary">cobI</name>
    <name evidence="9" type="ORF">H8730_00970</name>
</gene>
<accession>A0A926I0N4</accession>
<evidence type="ECO:0000256" key="4">
    <source>
        <dbReference type="ARBA" id="ARBA00022603"/>
    </source>
</evidence>
<dbReference type="GO" id="GO:0030788">
    <property type="term" value="F:precorrin-2 C20-methyltransferase activity"/>
    <property type="evidence" value="ECO:0007669"/>
    <property type="project" value="UniProtKB-EC"/>
</dbReference>
<organism evidence="9 10">
    <name type="scientific">Bianquea renquensis</name>
    <dbReference type="NCBI Taxonomy" id="2763661"/>
    <lineage>
        <taxon>Bacteria</taxon>
        <taxon>Bacillati</taxon>
        <taxon>Bacillota</taxon>
        <taxon>Clostridia</taxon>
        <taxon>Eubacteriales</taxon>
        <taxon>Bianqueaceae</taxon>
        <taxon>Bianquea</taxon>
    </lineage>
</organism>
<evidence type="ECO:0000256" key="7">
    <source>
        <dbReference type="PIRNR" id="PIRNR036427"/>
    </source>
</evidence>
<keyword evidence="5 9" id="KW-0808">Transferase</keyword>
<evidence type="ECO:0000256" key="3">
    <source>
        <dbReference type="ARBA" id="ARBA00022573"/>
    </source>
</evidence>
<dbReference type="AlphaFoldDB" id="A0A926I0N4"/>